<evidence type="ECO:0000313" key="3">
    <source>
        <dbReference type="EMBL" id="KAA9028594.1"/>
    </source>
</evidence>
<accession>A0A5J5I4S9</accession>
<dbReference type="PRINTS" id="PR00385">
    <property type="entry name" value="P450"/>
</dbReference>
<comment type="similarity">
    <text evidence="1 2">Belongs to the cytochrome P450 family.</text>
</comment>
<dbReference type="Proteomes" id="UP000326671">
    <property type="component" value="Unassembled WGS sequence"/>
</dbReference>
<keyword evidence="2" id="KW-0560">Oxidoreductase</keyword>
<proteinExistence type="inferred from homology"/>
<dbReference type="Gene3D" id="1.10.630.10">
    <property type="entry name" value="Cytochrome P450"/>
    <property type="match status" value="1"/>
</dbReference>
<dbReference type="InterPro" id="IPR036396">
    <property type="entry name" value="Cyt_P450_sf"/>
</dbReference>
<organism evidence="3 4">
    <name type="scientific">Niallia endozanthoxylica</name>
    <dbReference type="NCBI Taxonomy" id="2036016"/>
    <lineage>
        <taxon>Bacteria</taxon>
        <taxon>Bacillati</taxon>
        <taxon>Bacillota</taxon>
        <taxon>Bacilli</taxon>
        <taxon>Bacillales</taxon>
        <taxon>Bacillaceae</taxon>
        <taxon>Niallia</taxon>
    </lineage>
</organism>
<dbReference type="GO" id="GO:0020037">
    <property type="term" value="F:heme binding"/>
    <property type="evidence" value="ECO:0007669"/>
    <property type="project" value="InterPro"/>
</dbReference>
<dbReference type="InterPro" id="IPR002397">
    <property type="entry name" value="Cyt_P450_B"/>
</dbReference>
<dbReference type="GO" id="GO:0005506">
    <property type="term" value="F:iron ion binding"/>
    <property type="evidence" value="ECO:0007669"/>
    <property type="project" value="InterPro"/>
</dbReference>
<protein>
    <submittedName>
        <fullName evidence="3">Cytochrome P450</fullName>
    </submittedName>
</protein>
<dbReference type="PROSITE" id="PS00086">
    <property type="entry name" value="CYTOCHROME_P450"/>
    <property type="match status" value="1"/>
</dbReference>
<keyword evidence="2" id="KW-0349">Heme</keyword>
<keyword evidence="4" id="KW-1185">Reference proteome</keyword>
<gene>
    <name evidence="3" type="ORF">F4V44_04810</name>
</gene>
<dbReference type="InterPro" id="IPR001128">
    <property type="entry name" value="Cyt_P450"/>
</dbReference>
<dbReference type="PRINTS" id="PR00359">
    <property type="entry name" value="BP450"/>
</dbReference>
<keyword evidence="2" id="KW-0479">Metal-binding</keyword>
<dbReference type="InterPro" id="IPR017972">
    <property type="entry name" value="Cyt_P450_CS"/>
</dbReference>
<dbReference type="OrthoDB" id="9801155at2"/>
<dbReference type="SUPFAM" id="SSF48264">
    <property type="entry name" value="Cytochrome P450"/>
    <property type="match status" value="1"/>
</dbReference>
<dbReference type="PANTHER" id="PTHR46696">
    <property type="entry name" value="P450, PUTATIVE (EUROFUNG)-RELATED"/>
    <property type="match status" value="1"/>
</dbReference>
<dbReference type="Pfam" id="PF00067">
    <property type="entry name" value="p450"/>
    <property type="match status" value="1"/>
</dbReference>
<evidence type="ECO:0000313" key="4">
    <source>
        <dbReference type="Proteomes" id="UP000326671"/>
    </source>
</evidence>
<comment type="caution">
    <text evidence="3">The sequence shown here is derived from an EMBL/GenBank/DDBJ whole genome shotgun (WGS) entry which is preliminary data.</text>
</comment>
<evidence type="ECO:0000256" key="2">
    <source>
        <dbReference type="RuleBase" id="RU000461"/>
    </source>
</evidence>
<dbReference type="PANTHER" id="PTHR46696:SF6">
    <property type="entry name" value="P450, PUTATIVE (EUROFUNG)-RELATED"/>
    <property type="match status" value="1"/>
</dbReference>
<reference evidence="3 4" key="1">
    <citation type="submission" date="2019-09" db="EMBL/GenBank/DDBJ databases">
        <title>Whole genome sequences of isolates from the Mars Exploration Rovers.</title>
        <authorList>
            <person name="Seuylemezian A."/>
            <person name="Vaishampayan P."/>
        </authorList>
    </citation>
    <scope>NUCLEOTIDE SEQUENCE [LARGE SCALE GENOMIC DNA]</scope>
    <source>
        <strain evidence="3 4">MER_TA_151</strain>
    </source>
</reference>
<dbReference type="EMBL" id="VYKL01000010">
    <property type="protein sequence ID" value="KAA9028594.1"/>
    <property type="molecule type" value="Genomic_DNA"/>
</dbReference>
<keyword evidence="2" id="KW-0408">Iron</keyword>
<evidence type="ECO:0000256" key="1">
    <source>
        <dbReference type="ARBA" id="ARBA00010617"/>
    </source>
</evidence>
<keyword evidence="2" id="KW-0503">Monooxygenase</keyword>
<sequence length="394" mass="44508">MKGKVVNMKNYKMELDNPNLENPALAFEELRGKCPVSHTDGFGGGWNIIGHEDIVKTALDPNTFSNAGAIRYPHLPRFPFEADPPLHTPYRKVMQEFFTEKKMKAFADKLRPIAIELLEPVINRGYGDIAKEVNYPLPVRGIMAFLNLPDQDWPRIMHWAEELYYRAAEGNLVARKAAADELEVYCREVVAERKENMLNPQEDLLSKMLHNSSESDSATVTENLVVGTLHLLLTAGHESTTSSLGIIINYLATHPEDRKRLQEDPALIPNAIEEILRYESPVQFHPRTVTKDTEIQGQEIKAGEKVFLQWGAGNRDEEVFPNADQCIIDRNTKKSLVFGSGIHKCIGAPVARTQLRVVIEELLSRTDSFRLNGEIHRIGFTRYGVSSLPLLIEK</sequence>
<dbReference type="AlphaFoldDB" id="A0A5J5I4S9"/>
<name>A0A5J5I4S9_9BACI</name>
<dbReference type="GO" id="GO:0004497">
    <property type="term" value="F:monooxygenase activity"/>
    <property type="evidence" value="ECO:0007669"/>
    <property type="project" value="UniProtKB-KW"/>
</dbReference>
<dbReference type="GO" id="GO:0016705">
    <property type="term" value="F:oxidoreductase activity, acting on paired donors, with incorporation or reduction of molecular oxygen"/>
    <property type="evidence" value="ECO:0007669"/>
    <property type="project" value="InterPro"/>
</dbReference>